<dbReference type="Pfam" id="PF03413">
    <property type="entry name" value="PepSY"/>
    <property type="match status" value="1"/>
</dbReference>
<protein>
    <submittedName>
        <fullName evidence="4">Germination protein YpeB</fullName>
    </submittedName>
</protein>
<dbReference type="InterPro" id="IPR048402">
    <property type="entry name" value="YpeB_N"/>
</dbReference>
<gene>
    <name evidence="4" type="primary">ypeB</name>
    <name evidence="4" type="ORF">MUN87_03030</name>
</gene>
<keyword evidence="5" id="KW-1185">Reference proteome</keyword>
<feature type="domain" description="Sporulation protein YpeB PepSY1 and PepSY2" evidence="2">
    <location>
        <begin position="180"/>
        <end position="370"/>
    </location>
</feature>
<dbReference type="Pfam" id="PF20769">
    <property type="entry name" value="YPEB_N"/>
    <property type="match status" value="1"/>
</dbReference>
<evidence type="ECO:0000259" key="3">
    <source>
        <dbReference type="Pfam" id="PF20769"/>
    </source>
</evidence>
<dbReference type="InterPro" id="IPR025711">
    <property type="entry name" value="PepSY"/>
</dbReference>
<evidence type="ECO:0000313" key="5">
    <source>
        <dbReference type="Proteomes" id="UP000831537"/>
    </source>
</evidence>
<dbReference type="Pfam" id="PF14620">
    <property type="entry name" value="YPEB_PepSY1-2"/>
    <property type="match status" value="1"/>
</dbReference>
<evidence type="ECO:0000313" key="4">
    <source>
        <dbReference type="EMBL" id="UOQ85898.1"/>
    </source>
</evidence>
<name>A0ABY4GNE3_9BACI</name>
<evidence type="ECO:0000259" key="1">
    <source>
        <dbReference type="Pfam" id="PF03413"/>
    </source>
</evidence>
<reference evidence="4 5" key="1">
    <citation type="submission" date="2022-04" db="EMBL/GenBank/DDBJ databases">
        <title>Gracilibacillus sp. isolated from saltern.</title>
        <authorList>
            <person name="Won M."/>
            <person name="Lee C.-M."/>
            <person name="Woen H.-Y."/>
            <person name="Kwon S.-W."/>
        </authorList>
    </citation>
    <scope>NUCLEOTIDE SEQUENCE [LARGE SCALE GENOMIC DNA]</scope>
    <source>
        <strain evidence="4 5">SSPM10-3</strain>
    </source>
</reference>
<dbReference type="EMBL" id="CP095071">
    <property type="protein sequence ID" value="UOQ85898.1"/>
    <property type="molecule type" value="Genomic_DNA"/>
</dbReference>
<dbReference type="NCBIfam" id="TIGR02889">
    <property type="entry name" value="spore_YpeB"/>
    <property type="match status" value="1"/>
</dbReference>
<feature type="domain" description="Sporulation protein YpeB N-terminal" evidence="3">
    <location>
        <begin position="27"/>
        <end position="162"/>
    </location>
</feature>
<evidence type="ECO:0000259" key="2">
    <source>
        <dbReference type="Pfam" id="PF14620"/>
    </source>
</evidence>
<dbReference type="Proteomes" id="UP000831537">
    <property type="component" value="Chromosome"/>
</dbReference>
<dbReference type="RefSeq" id="WP_244746180.1">
    <property type="nucleotide sequence ID" value="NZ_CP095071.1"/>
</dbReference>
<proteinExistence type="predicted"/>
<feature type="domain" description="PepSY" evidence="1">
    <location>
        <begin position="374"/>
        <end position="433"/>
    </location>
</feature>
<dbReference type="InterPro" id="IPR014239">
    <property type="entry name" value="YpeB_PepSY1-2"/>
</dbReference>
<accession>A0ABY4GNE3</accession>
<organism evidence="4 5">
    <name type="scientific">Gracilibacillus salinarum</name>
    <dbReference type="NCBI Taxonomy" id="2932255"/>
    <lineage>
        <taxon>Bacteria</taxon>
        <taxon>Bacillati</taxon>
        <taxon>Bacillota</taxon>
        <taxon>Bacilli</taxon>
        <taxon>Bacillales</taxon>
        <taxon>Bacillaceae</taxon>
        <taxon>Gracilibacillus</taxon>
    </lineage>
</organism>
<sequence length="444" mass="50326">MFRWLFITVLSIGIIGVSVWGYQEHQEKNAVLIQAENTYQRSFHDLTYNLDLLHDKIGSTLAMNTREQLSPQLAEIWRLTSMAHNDVGQLPLTLMPFNKTEEFLSQMGNFSYRTSIRDLESEPLSDDEVGTLESLYEMSGEIESELRKVQNMVLNDNLRWMDVQLALVNNDEQADNTIIDGFKTVEKTVEGFEEGKLNASLMGTSSDKDGFSILGESKITEEEAKQKMKDFLELEDETELTIAATGKGANVPMFSGSFKESERTGYIDITQQGGYPASLMINREVTDVKISLHEAMNIAKDYVSKLDLANEVAMVESNQYDNVGVFQFVPNVNNVWIYPDALQVKVALDNGDVLGFVAKDYLENYHERDIADPAITEEEARDKVNPNLEIQENHLAIIEDDMGEEVLTYVFLGTLNQDTYRIFINADNGNEVRVDKLKQAEIKY</sequence>